<proteinExistence type="predicted"/>
<dbReference type="GO" id="GO:0072583">
    <property type="term" value="P:clathrin-dependent endocytosis"/>
    <property type="evidence" value="ECO:0007669"/>
    <property type="project" value="TreeGrafter"/>
</dbReference>
<dbReference type="GO" id="GO:0098793">
    <property type="term" value="C:presynapse"/>
    <property type="evidence" value="ECO:0007669"/>
    <property type="project" value="GOC"/>
</dbReference>
<evidence type="ECO:0000259" key="7">
    <source>
        <dbReference type="PROSITE" id="PS51072"/>
    </source>
</evidence>
<evidence type="ECO:0000256" key="2">
    <source>
        <dbReference type="ARBA" id="ARBA00022553"/>
    </source>
</evidence>
<evidence type="ECO:0000256" key="3">
    <source>
        <dbReference type="ARBA" id="ARBA00022583"/>
    </source>
</evidence>
<evidence type="ECO:0000313" key="8">
    <source>
        <dbReference type="EMBL" id="KAG9351046.1"/>
    </source>
</evidence>
<dbReference type="GO" id="GO:0048488">
    <property type="term" value="P:synaptic vesicle endocytosis"/>
    <property type="evidence" value="ECO:0007669"/>
    <property type="project" value="TreeGrafter"/>
</dbReference>
<dbReference type="PANTHER" id="PTHR23065:SF8">
    <property type="entry name" value="F-BAR DOMAIN ONLY PROTEIN 2"/>
    <property type="match status" value="1"/>
</dbReference>
<evidence type="ECO:0000256" key="1">
    <source>
        <dbReference type="ARBA" id="ARBA00004283"/>
    </source>
</evidence>
<keyword evidence="2" id="KW-0597">Phosphoprotein</keyword>
<dbReference type="PROSITE" id="PS51072">
    <property type="entry name" value="MHD"/>
    <property type="match status" value="1"/>
</dbReference>
<dbReference type="InterPro" id="IPR018808">
    <property type="entry name" value="Muniscin_C"/>
</dbReference>
<organism evidence="8 9">
    <name type="scientific">Albula glossodonta</name>
    <name type="common">roundjaw bonefish</name>
    <dbReference type="NCBI Taxonomy" id="121402"/>
    <lineage>
        <taxon>Eukaryota</taxon>
        <taxon>Metazoa</taxon>
        <taxon>Chordata</taxon>
        <taxon>Craniata</taxon>
        <taxon>Vertebrata</taxon>
        <taxon>Euteleostomi</taxon>
        <taxon>Actinopterygii</taxon>
        <taxon>Neopterygii</taxon>
        <taxon>Teleostei</taxon>
        <taxon>Albuliformes</taxon>
        <taxon>Albulidae</taxon>
        <taxon>Albula</taxon>
    </lineage>
</organism>
<dbReference type="Pfam" id="PF10291">
    <property type="entry name" value="muHD"/>
    <property type="match status" value="1"/>
</dbReference>
<keyword evidence="5" id="KW-0168">Coated pit</keyword>
<dbReference type="EMBL" id="JAFBMS010000007">
    <property type="protein sequence ID" value="KAG9351046.1"/>
    <property type="molecule type" value="Genomic_DNA"/>
</dbReference>
<dbReference type="InterPro" id="IPR028565">
    <property type="entry name" value="MHD"/>
</dbReference>
<comment type="caution">
    <text evidence="8">The sequence shown here is derived from an EMBL/GenBank/DDBJ whole genome shotgun (WGS) entry which is preliminary data.</text>
</comment>
<evidence type="ECO:0000313" key="9">
    <source>
        <dbReference type="Proteomes" id="UP000824540"/>
    </source>
</evidence>
<reference evidence="8" key="1">
    <citation type="thesis" date="2021" institute="BYU ScholarsArchive" country="Provo, UT, USA">
        <title>Applications of and Algorithms for Genome Assembly and Genomic Analyses with an Emphasis on Marine Teleosts.</title>
        <authorList>
            <person name="Pickett B.D."/>
        </authorList>
    </citation>
    <scope>NUCLEOTIDE SEQUENCE</scope>
    <source>
        <strain evidence="8">HI-2016</strain>
    </source>
</reference>
<gene>
    <name evidence="8" type="ORF">JZ751_024936</name>
</gene>
<protein>
    <recommendedName>
        <fullName evidence="7">MHD domain-containing protein</fullName>
    </recommendedName>
</protein>
<feature type="domain" description="MHD" evidence="7">
    <location>
        <begin position="105"/>
        <end position="349"/>
    </location>
</feature>
<comment type="subcellular location">
    <subcellularLocation>
        <location evidence="1">Membrane</location>
        <location evidence="1">Clathrin-coated pit</location>
        <topology evidence="1">Peripheral membrane protein</topology>
        <orientation evidence="1">Cytoplasmic side</orientation>
    </subcellularLocation>
</comment>
<feature type="compositionally biased region" description="Pro residues" evidence="6">
    <location>
        <begin position="44"/>
        <end position="63"/>
    </location>
</feature>
<dbReference type="AlphaFoldDB" id="A0A8T2PH46"/>
<name>A0A8T2PH46_9TELE</name>
<dbReference type="PANTHER" id="PTHR23065">
    <property type="entry name" value="PROLINE-SERINE-THREONINE PHOSPHATASE INTERACTING PROTEIN 1"/>
    <property type="match status" value="1"/>
</dbReference>
<dbReference type="Proteomes" id="UP000824540">
    <property type="component" value="Unassembled WGS sequence"/>
</dbReference>
<evidence type="ECO:0000256" key="5">
    <source>
        <dbReference type="ARBA" id="ARBA00023176"/>
    </source>
</evidence>
<dbReference type="OrthoDB" id="5593455at2759"/>
<evidence type="ECO:0000256" key="6">
    <source>
        <dbReference type="SAM" id="MobiDB-lite"/>
    </source>
</evidence>
<dbReference type="GO" id="GO:0005905">
    <property type="term" value="C:clathrin-coated pit"/>
    <property type="evidence" value="ECO:0007669"/>
    <property type="project" value="UniProtKB-SubCell"/>
</dbReference>
<keyword evidence="3" id="KW-0254">Endocytosis</keyword>
<evidence type="ECO:0000256" key="4">
    <source>
        <dbReference type="ARBA" id="ARBA00023136"/>
    </source>
</evidence>
<dbReference type="GO" id="GO:0005886">
    <property type="term" value="C:plasma membrane"/>
    <property type="evidence" value="ECO:0007669"/>
    <property type="project" value="TreeGrafter"/>
</dbReference>
<dbReference type="GO" id="GO:0048268">
    <property type="term" value="P:clathrin coat assembly"/>
    <property type="evidence" value="ECO:0007669"/>
    <property type="project" value="TreeGrafter"/>
</dbReference>
<keyword evidence="4" id="KW-0472">Membrane</keyword>
<sequence>MAARGVWESAAPMQTEDAYHAWRPQWHCSSSPARPATPLSGNSPTPPPPPPRPPSRPKLPPGKPSIGEVTRPFSPPVHSSSPPPVIAPLARAESTSSISSTNSLSAATTPTVGKELSVSVSENDQPSLVWFDRGKFYLTFEAAAFTETVNAYFKGADPSNDSTTQSNANSKEFWVNMPNLMVHLKKVAEQKPQATYYNVDMLKYQVSAQGIQSTPLNLAVSWRCEPTTTDLRIDYKYNGEAMTTPVALHNVQFLVPVDGGVTKLQARILWKIPDISQKSENGGVGSLLARFQLTEGPSKPSALALQFTSEGSTLSGCDIQLVGGGYRFSLIKKRFAAATIAHTERVSWREKNRYVEAVRRSANEGQVCLSAAHLTAHGCQQLVQVPSRWLGPGTGAEKLKAVLLLAAHTCASMI</sequence>
<accession>A0A8T2PH46</accession>
<dbReference type="GO" id="GO:0030136">
    <property type="term" value="C:clathrin-coated vesicle"/>
    <property type="evidence" value="ECO:0007669"/>
    <property type="project" value="TreeGrafter"/>
</dbReference>
<feature type="compositionally biased region" description="Low complexity" evidence="6">
    <location>
        <begin position="90"/>
        <end position="109"/>
    </location>
</feature>
<keyword evidence="9" id="KW-1185">Reference proteome</keyword>
<feature type="region of interest" description="Disordered" evidence="6">
    <location>
        <begin position="24"/>
        <end position="109"/>
    </location>
</feature>